<dbReference type="Proteomes" id="UP000091918">
    <property type="component" value="Unassembled WGS sequence"/>
</dbReference>
<name>A0A1B7NY53_9EURO</name>
<organism evidence="1 2">
    <name type="scientific">Emergomyces africanus</name>
    <dbReference type="NCBI Taxonomy" id="1955775"/>
    <lineage>
        <taxon>Eukaryota</taxon>
        <taxon>Fungi</taxon>
        <taxon>Dikarya</taxon>
        <taxon>Ascomycota</taxon>
        <taxon>Pezizomycotina</taxon>
        <taxon>Eurotiomycetes</taxon>
        <taxon>Eurotiomycetidae</taxon>
        <taxon>Onygenales</taxon>
        <taxon>Ajellomycetaceae</taxon>
        <taxon>Emergomyces</taxon>
    </lineage>
</organism>
<protein>
    <submittedName>
        <fullName evidence="1">Uncharacterized protein</fullName>
    </submittedName>
</protein>
<reference evidence="1 2" key="1">
    <citation type="submission" date="2015-07" db="EMBL/GenBank/DDBJ databases">
        <title>Emmonsia species relationships and genome sequence.</title>
        <authorList>
            <person name="Cuomo C.A."/>
            <person name="Schwartz I.S."/>
            <person name="Kenyon C."/>
            <person name="de Hoog G.S."/>
            <person name="Govender N.P."/>
            <person name="Botha A."/>
            <person name="Moreno L."/>
            <person name="de Vries M."/>
            <person name="Munoz J.F."/>
            <person name="Stielow J.B."/>
        </authorList>
    </citation>
    <scope>NUCLEOTIDE SEQUENCE [LARGE SCALE GENOMIC DNA]</scope>
    <source>
        <strain evidence="1 2">CBS 136260</strain>
    </source>
</reference>
<dbReference type="AlphaFoldDB" id="A0A1B7NY53"/>
<evidence type="ECO:0000313" key="2">
    <source>
        <dbReference type="Proteomes" id="UP000091918"/>
    </source>
</evidence>
<accession>A0A1B7NY53</accession>
<keyword evidence="2" id="KW-1185">Reference proteome</keyword>
<comment type="caution">
    <text evidence="1">The sequence shown here is derived from an EMBL/GenBank/DDBJ whole genome shotgun (WGS) entry which is preliminary data.</text>
</comment>
<sequence length="87" mass="9538">MFANCELITSPINSQKHKPGDMGVASKHDDIRNITATVVAGTSLLRIDDPITNGGAEMRDMWRQIQRAHGAVHGTDSFPHYFLGSEC</sequence>
<gene>
    <name evidence="1" type="ORF">ACJ72_04113</name>
</gene>
<proteinExistence type="predicted"/>
<evidence type="ECO:0000313" key="1">
    <source>
        <dbReference type="EMBL" id="OAX81547.1"/>
    </source>
</evidence>
<dbReference type="EMBL" id="LGUA01000456">
    <property type="protein sequence ID" value="OAX81547.1"/>
    <property type="molecule type" value="Genomic_DNA"/>
</dbReference>